<dbReference type="AlphaFoldDB" id="A0A1B0B1B5"/>
<keyword evidence="2" id="KW-1185">Reference proteome</keyword>
<protein>
    <submittedName>
        <fullName evidence="1">Uncharacterized protein</fullName>
    </submittedName>
</protein>
<dbReference type="EnsemblMetazoa" id="GPPI015545-RA">
    <property type="protein sequence ID" value="GPPI015545-PA"/>
    <property type="gene ID" value="GPPI015545"/>
</dbReference>
<evidence type="ECO:0000313" key="1">
    <source>
        <dbReference type="EnsemblMetazoa" id="GPPI015545-PA"/>
    </source>
</evidence>
<proteinExistence type="predicted"/>
<reference evidence="1" key="2">
    <citation type="submission" date="2020-05" db="UniProtKB">
        <authorList>
            <consortium name="EnsemblMetazoa"/>
        </authorList>
    </citation>
    <scope>IDENTIFICATION</scope>
    <source>
        <strain evidence="1">IAEA</strain>
    </source>
</reference>
<evidence type="ECO:0000313" key="2">
    <source>
        <dbReference type="Proteomes" id="UP000092460"/>
    </source>
</evidence>
<dbReference type="Proteomes" id="UP000092460">
    <property type="component" value="Unassembled WGS sequence"/>
</dbReference>
<reference evidence="2" key="1">
    <citation type="submission" date="2015-01" db="EMBL/GenBank/DDBJ databases">
        <authorList>
            <person name="Aksoy S."/>
            <person name="Warren W."/>
            <person name="Wilson R.K."/>
        </authorList>
    </citation>
    <scope>NUCLEOTIDE SEQUENCE [LARGE SCALE GENOMIC DNA]</scope>
    <source>
        <strain evidence="2">IAEA</strain>
    </source>
</reference>
<dbReference type="VEuPathDB" id="VectorBase:GPPI015545"/>
<accession>A0A1B0B1B5</accession>
<sequence length="124" mass="14267">VLKVNIKNAQLNRCHFIHSKQGCVTCSRKNEQWELQASVALQDGVLKSHIHNRIHNQIDSVVHANRDYKNIKRIPGMAGAFKLKNPLLIVQNILHIIVESISVCEPYQLLAQLNSFHFDFIQLY</sequence>
<dbReference type="EMBL" id="JXJN01007047">
    <property type="status" value="NOT_ANNOTATED_CDS"/>
    <property type="molecule type" value="Genomic_DNA"/>
</dbReference>
<organism evidence="1 2">
    <name type="scientific">Glossina palpalis gambiensis</name>
    <dbReference type="NCBI Taxonomy" id="67801"/>
    <lineage>
        <taxon>Eukaryota</taxon>
        <taxon>Metazoa</taxon>
        <taxon>Ecdysozoa</taxon>
        <taxon>Arthropoda</taxon>
        <taxon>Hexapoda</taxon>
        <taxon>Insecta</taxon>
        <taxon>Pterygota</taxon>
        <taxon>Neoptera</taxon>
        <taxon>Endopterygota</taxon>
        <taxon>Diptera</taxon>
        <taxon>Brachycera</taxon>
        <taxon>Muscomorpha</taxon>
        <taxon>Hippoboscoidea</taxon>
        <taxon>Glossinidae</taxon>
        <taxon>Glossina</taxon>
    </lineage>
</organism>
<name>A0A1B0B1B5_9MUSC</name>